<evidence type="ECO:0000313" key="2">
    <source>
        <dbReference type="Proteomes" id="UP000011657"/>
    </source>
</evidence>
<name>M0C3B3_9EURY</name>
<dbReference type="EMBL" id="AOIS01000047">
    <property type="protein sequence ID" value="ELZ16817.1"/>
    <property type="molecule type" value="Genomic_DNA"/>
</dbReference>
<dbReference type="Proteomes" id="UP000011657">
    <property type="component" value="Unassembled WGS sequence"/>
</dbReference>
<comment type="caution">
    <text evidence="1">The sequence shown here is derived from an EMBL/GenBank/DDBJ whole genome shotgun (WGS) entry which is preliminary data.</text>
</comment>
<reference evidence="1 2" key="1">
    <citation type="journal article" date="2014" name="PLoS Genet.">
        <title>Phylogenetically driven sequencing of extremely halophilic archaea reveals strategies for static and dynamic osmo-response.</title>
        <authorList>
            <person name="Becker E.A."/>
            <person name="Seitzer P.M."/>
            <person name="Tritt A."/>
            <person name="Larsen D."/>
            <person name="Krusor M."/>
            <person name="Yao A.I."/>
            <person name="Wu D."/>
            <person name="Madern D."/>
            <person name="Eisen J.A."/>
            <person name="Darling A.E."/>
            <person name="Facciotti M.T."/>
        </authorList>
    </citation>
    <scope>NUCLEOTIDE SEQUENCE [LARGE SCALE GENOMIC DNA]</scope>
    <source>
        <strain evidence="1 2">JCM 13891</strain>
    </source>
</reference>
<sequence length="116" mass="12097">MATIVETGDRRSVGDERVAALGTGHAKGSLVGELEAVSDLGFALPAVEQRLDLIPVVSRFRCAEGEADDRLVRVVVAVWNSSGAKRITSPASTVTSRPSASSFGERVSNVTVPACT</sequence>
<gene>
    <name evidence="1" type="ORF">C477_14428</name>
</gene>
<organism evidence="1 2">
    <name type="scientific">Haloterrigena salina JCM 13891</name>
    <dbReference type="NCBI Taxonomy" id="1227488"/>
    <lineage>
        <taxon>Archaea</taxon>
        <taxon>Methanobacteriati</taxon>
        <taxon>Methanobacteriota</taxon>
        <taxon>Stenosarchaea group</taxon>
        <taxon>Halobacteria</taxon>
        <taxon>Halobacteriales</taxon>
        <taxon>Natrialbaceae</taxon>
        <taxon>Haloterrigena</taxon>
    </lineage>
</organism>
<evidence type="ECO:0000313" key="1">
    <source>
        <dbReference type="EMBL" id="ELZ16817.1"/>
    </source>
</evidence>
<protein>
    <submittedName>
        <fullName evidence="1">Uncharacterized protein</fullName>
    </submittedName>
</protein>
<keyword evidence="2" id="KW-1185">Reference proteome</keyword>
<proteinExistence type="predicted"/>
<accession>M0C3B3</accession>
<dbReference type="PATRIC" id="fig|1227488.3.peg.2869"/>
<dbReference type="AlphaFoldDB" id="M0C3B3"/>